<evidence type="ECO:0000313" key="5">
    <source>
        <dbReference type="Proteomes" id="UP001595900"/>
    </source>
</evidence>
<keyword evidence="2 4" id="KW-0378">Hydrolase</keyword>
<protein>
    <submittedName>
        <fullName evidence="4">Alpha/beta fold hydrolase</fullName>
    </submittedName>
</protein>
<dbReference type="PANTHER" id="PTHR43798">
    <property type="entry name" value="MONOACYLGLYCEROL LIPASE"/>
    <property type="match status" value="1"/>
</dbReference>
<evidence type="ECO:0000256" key="1">
    <source>
        <dbReference type="ARBA" id="ARBA00010088"/>
    </source>
</evidence>
<dbReference type="PRINTS" id="PR00793">
    <property type="entry name" value="PROAMNOPTASE"/>
</dbReference>
<dbReference type="SUPFAM" id="SSF53474">
    <property type="entry name" value="alpha/beta-Hydrolases"/>
    <property type="match status" value="1"/>
</dbReference>
<evidence type="ECO:0000259" key="3">
    <source>
        <dbReference type="Pfam" id="PF00561"/>
    </source>
</evidence>
<organism evidence="4 5">
    <name type="scientific">Gryllotalpicola reticulitermitis</name>
    <dbReference type="NCBI Taxonomy" id="1184153"/>
    <lineage>
        <taxon>Bacteria</taxon>
        <taxon>Bacillati</taxon>
        <taxon>Actinomycetota</taxon>
        <taxon>Actinomycetes</taxon>
        <taxon>Micrococcales</taxon>
        <taxon>Microbacteriaceae</taxon>
        <taxon>Gryllotalpicola</taxon>
    </lineage>
</organism>
<reference evidence="5" key="1">
    <citation type="journal article" date="2019" name="Int. J. Syst. Evol. Microbiol.">
        <title>The Global Catalogue of Microorganisms (GCM) 10K type strain sequencing project: providing services to taxonomists for standard genome sequencing and annotation.</title>
        <authorList>
            <consortium name="The Broad Institute Genomics Platform"/>
            <consortium name="The Broad Institute Genome Sequencing Center for Infectious Disease"/>
            <person name="Wu L."/>
            <person name="Ma J."/>
        </authorList>
    </citation>
    <scope>NUCLEOTIDE SEQUENCE [LARGE SCALE GENOMIC DNA]</scope>
    <source>
        <strain evidence="5">CGMCC 1.10363</strain>
    </source>
</reference>
<dbReference type="Gene3D" id="3.40.50.1820">
    <property type="entry name" value="alpha/beta hydrolase"/>
    <property type="match status" value="1"/>
</dbReference>
<accession>A0ABV8Q4E1</accession>
<dbReference type="EMBL" id="JBHSCN010000002">
    <property type="protein sequence ID" value="MFC4242228.1"/>
    <property type="molecule type" value="Genomic_DNA"/>
</dbReference>
<dbReference type="PRINTS" id="PR00111">
    <property type="entry name" value="ABHYDROLASE"/>
</dbReference>
<dbReference type="RefSeq" id="WP_390227033.1">
    <property type="nucleotide sequence ID" value="NZ_JBHSCN010000002.1"/>
</dbReference>
<evidence type="ECO:0000313" key="4">
    <source>
        <dbReference type="EMBL" id="MFC4242228.1"/>
    </source>
</evidence>
<sequence>MMDVTINGCRLNVEVFGPEDGPVLIAHHGGGGIGSLAEPKSTFGTLADRFRVIVFDSRGCGLSEGIPPYSHAQWAADVDELRKWAGAEKVVVAGGSYGGFIALEYAVRYPEHVSAVLLRDTSADGTNLELAFENARNQDRVEINWEHFDRYWSGNVRSDAELKALWAELIPLYDYEYDEAKSTAAVEAGIYRHESHNACFQENFPTYDVKPLLPGLTVPVLVTVGRGDWVTPVSASETIAALVPDSELVIFEKSGHSPQVEEREKFQQVIRDFLDRTVPAGAAVD</sequence>
<dbReference type="InterPro" id="IPR029058">
    <property type="entry name" value="AB_hydrolase_fold"/>
</dbReference>
<dbReference type="PANTHER" id="PTHR43798:SF31">
    <property type="entry name" value="AB HYDROLASE SUPERFAMILY PROTEIN YCLE"/>
    <property type="match status" value="1"/>
</dbReference>
<gene>
    <name evidence="4" type="ORF">ACFOYW_02495</name>
</gene>
<dbReference type="InterPro" id="IPR002410">
    <property type="entry name" value="Peptidase_S33"/>
</dbReference>
<dbReference type="Proteomes" id="UP001595900">
    <property type="component" value="Unassembled WGS sequence"/>
</dbReference>
<keyword evidence="5" id="KW-1185">Reference proteome</keyword>
<name>A0ABV8Q4E1_9MICO</name>
<comment type="similarity">
    <text evidence="1">Belongs to the peptidase S33 family.</text>
</comment>
<comment type="caution">
    <text evidence="4">The sequence shown here is derived from an EMBL/GenBank/DDBJ whole genome shotgun (WGS) entry which is preliminary data.</text>
</comment>
<feature type="domain" description="AB hydrolase-1" evidence="3">
    <location>
        <begin position="22"/>
        <end position="262"/>
    </location>
</feature>
<evidence type="ECO:0000256" key="2">
    <source>
        <dbReference type="ARBA" id="ARBA00022801"/>
    </source>
</evidence>
<dbReference type="GO" id="GO:0016787">
    <property type="term" value="F:hydrolase activity"/>
    <property type="evidence" value="ECO:0007669"/>
    <property type="project" value="UniProtKB-KW"/>
</dbReference>
<dbReference type="InterPro" id="IPR000073">
    <property type="entry name" value="AB_hydrolase_1"/>
</dbReference>
<proteinExistence type="inferred from homology"/>
<dbReference type="Pfam" id="PF00561">
    <property type="entry name" value="Abhydrolase_1"/>
    <property type="match status" value="1"/>
</dbReference>
<dbReference type="InterPro" id="IPR050266">
    <property type="entry name" value="AB_hydrolase_sf"/>
</dbReference>